<protein>
    <submittedName>
        <fullName evidence="6">BTAD domain-containing putative transcriptional regulator</fullName>
    </submittedName>
</protein>
<reference evidence="6 7" key="1">
    <citation type="submission" date="2023-08" db="EMBL/GenBank/DDBJ databases">
        <authorList>
            <person name="Girao M."/>
            <person name="Carvalho M.F."/>
        </authorList>
    </citation>
    <scope>NUCLEOTIDE SEQUENCE [LARGE SCALE GENOMIC DNA]</scope>
    <source>
        <strain evidence="6 7">CT-R113</strain>
    </source>
</reference>
<dbReference type="Gene3D" id="3.40.50.300">
    <property type="entry name" value="P-loop containing nucleotide triphosphate hydrolases"/>
    <property type="match status" value="1"/>
</dbReference>
<dbReference type="SUPFAM" id="SSF46894">
    <property type="entry name" value="C-terminal effector domain of the bipartite response regulators"/>
    <property type="match status" value="1"/>
</dbReference>
<evidence type="ECO:0000313" key="7">
    <source>
        <dbReference type="Proteomes" id="UP001356095"/>
    </source>
</evidence>
<dbReference type="PANTHER" id="PTHR47691:SF3">
    <property type="entry name" value="HTH-TYPE TRANSCRIPTIONAL REGULATOR RV0890C-RELATED"/>
    <property type="match status" value="1"/>
</dbReference>
<evidence type="ECO:0000256" key="2">
    <source>
        <dbReference type="ARBA" id="ARBA00023125"/>
    </source>
</evidence>
<organism evidence="6 7">
    <name type="scientific">Nocardiopsis codii</name>
    <dbReference type="NCBI Taxonomy" id="3065942"/>
    <lineage>
        <taxon>Bacteria</taxon>
        <taxon>Bacillati</taxon>
        <taxon>Actinomycetota</taxon>
        <taxon>Actinomycetes</taxon>
        <taxon>Streptosporangiales</taxon>
        <taxon>Nocardiopsidaceae</taxon>
        <taxon>Nocardiopsis</taxon>
    </lineage>
</organism>
<dbReference type="RefSeq" id="WP_330092961.1">
    <property type="nucleotide sequence ID" value="NZ_JAUZMY010000018.1"/>
</dbReference>
<gene>
    <name evidence="6" type="ORF">Q8791_18365</name>
</gene>
<feature type="DNA-binding region" description="OmpR/PhoB-type" evidence="3">
    <location>
        <begin position="1"/>
        <end position="90"/>
    </location>
</feature>
<dbReference type="Pfam" id="PF03704">
    <property type="entry name" value="BTAD"/>
    <property type="match status" value="1"/>
</dbReference>
<dbReference type="SMART" id="SM00862">
    <property type="entry name" value="Trans_reg_C"/>
    <property type="match status" value="1"/>
</dbReference>
<dbReference type="InterPro" id="IPR011990">
    <property type="entry name" value="TPR-like_helical_dom_sf"/>
</dbReference>
<dbReference type="SUPFAM" id="SSF48452">
    <property type="entry name" value="TPR-like"/>
    <property type="match status" value="1"/>
</dbReference>
<dbReference type="SUPFAM" id="SSF52540">
    <property type="entry name" value="P-loop containing nucleoside triphosphate hydrolases"/>
    <property type="match status" value="1"/>
</dbReference>
<evidence type="ECO:0000259" key="5">
    <source>
        <dbReference type="PROSITE" id="PS51755"/>
    </source>
</evidence>
<evidence type="ECO:0000256" key="3">
    <source>
        <dbReference type="PROSITE-ProRule" id="PRU01091"/>
    </source>
</evidence>
<dbReference type="Gene3D" id="1.10.10.10">
    <property type="entry name" value="Winged helix-like DNA-binding domain superfamily/Winged helix DNA-binding domain"/>
    <property type="match status" value="1"/>
</dbReference>
<feature type="domain" description="OmpR/PhoB-type" evidence="5">
    <location>
        <begin position="1"/>
        <end position="90"/>
    </location>
</feature>
<dbReference type="InterPro" id="IPR005158">
    <property type="entry name" value="BTAD"/>
</dbReference>
<dbReference type="Pfam" id="PF00931">
    <property type="entry name" value="NB-ARC"/>
    <property type="match status" value="1"/>
</dbReference>
<dbReference type="PROSITE" id="PS51755">
    <property type="entry name" value="OMPR_PHOB"/>
    <property type="match status" value="1"/>
</dbReference>
<dbReference type="InterPro" id="IPR027417">
    <property type="entry name" value="P-loop_NTPase"/>
</dbReference>
<feature type="compositionally biased region" description="Gly residues" evidence="4">
    <location>
        <begin position="903"/>
        <end position="913"/>
    </location>
</feature>
<comment type="caution">
    <text evidence="6">The sequence shown here is derived from an EMBL/GenBank/DDBJ whole genome shotgun (WGS) entry which is preliminary data.</text>
</comment>
<feature type="region of interest" description="Disordered" evidence="4">
    <location>
        <begin position="887"/>
        <end position="913"/>
    </location>
</feature>
<dbReference type="InterPro" id="IPR001867">
    <property type="entry name" value="OmpR/PhoB-type_DNA-bd"/>
</dbReference>
<dbReference type="PRINTS" id="PR00364">
    <property type="entry name" value="DISEASERSIST"/>
</dbReference>
<evidence type="ECO:0000256" key="4">
    <source>
        <dbReference type="SAM" id="MobiDB-lite"/>
    </source>
</evidence>
<dbReference type="CDD" id="cd15831">
    <property type="entry name" value="BTAD"/>
    <property type="match status" value="1"/>
</dbReference>
<keyword evidence="2 3" id="KW-0238">DNA-binding</keyword>
<dbReference type="PANTHER" id="PTHR47691">
    <property type="entry name" value="REGULATOR-RELATED"/>
    <property type="match status" value="1"/>
</dbReference>
<sequence length="913" mass="99084">MRFGVLGSLTVRDSDGDEVPITETKVLRVLADLLVHHGRPVSADQLIEDLWEGLPPGRPLNTLQTKISQLRRALGAERVLRSPAGYRVRVEEGELDSARFRRAVEEADRTDDPGARARLLAEALGLWRGPAFADEPFVRAEAACLEELRVGAAERLGETRIEAGEGAGAVAGLRELVEEHPLRERLHGLYMLALFRAGRQGDALRVFHDLRTRLRDQLGVDPDPAISALYTSILRQEPEASVLPRVADRPRSNLPSPPTALIGRESESAHVRELLSAPHGDRLVTLTGPGGVGKTRLAIAVARSLAEGFPDGAWIVELAGVDRGATAAELTERVITTLGLCEGVTDPCSDLVEWLRGALEGRRTLVVLDNCEHVVAQVAELAGTLLAVDGVRIVVTTQESLDVPGETVFPLAPLTLPERVRDPREMIASSSAVRLFVERARAASPGFALTAENAPAVAAICRRLDGIPLAVELVAARLRALTTEQIAAGLDDRFALPTGPGRGRPTRQQTLRSMIDWSWHLLADGERGVLRLLAVHRDGCTLEGARAVCADGHDVLDVLSRLVDRSLVVREGERYRLLESVAAYCLERLAESGELEDARRRFIAFHVREAERKDPLLRGARQRRALAWFDAETVNLRHALELAVRGEDADAALRLVDALAWYWRLRNRVAEARRSFDAALRIPGGPPRARCLAEGWLAAFEGRVLREDGLVDAAASRLLWFAGSVLYRAGEREAGRGLVEKALARAGETGDRWVEAAALAERAGHRLDDGDVSASRADARRSAGTFLDLADRWGLLRANASLARAAEIGPDDLGVTDLLEEDLRAAEELGLWVDAIETLFRLGRLAAARGEHSRARHLHERARRVASERSYSSGVVEADVWLGRTDGAPAGSRAGQPPADSLHGGGTGAASVH</sequence>
<dbReference type="Proteomes" id="UP001356095">
    <property type="component" value="Unassembled WGS sequence"/>
</dbReference>
<dbReference type="Pfam" id="PF00486">
    <property type="entry name" value="Trans_reg_C"/>
    <property type="match status" value="1"/>
</dbReference>
<name>A0ABU7KAF1_9ACTN</name>
<dbReference type="InterPro" id="IPR036388">
    <property type="entry name" value="WH-like_DNA-bd_sf"/>
</dbReference>
<accession>A0ABU7KAF1</accession>
<dbReference type="Gene3D" id="1.25.40.10">
    <property type="entry name" value="Tetratricopeptide repeat domain"/>
    <property type="match status" value="2"/>
</dbReference>
<proteinExistence type="inferred from homology"/>
<evidence type="ECO:0000313" key="6">
    <source>
        <dbReference type="EMBL" id="MEE2039182.1"/>
    </source>
</evidence>
<evidence type="ECO:0000256" key="1">
    <source>
        <dbReference type="ARBA" id="ARBA00005820"/>
    </source>
</evidence>
<dbReference type="InterPro" id="IPR016032">
    <property type="entry name" value="Sig_transdc_resp-reg_C-effctor"/>
</dbReference>
<dbReference type="SMART" id="SM01043">
    <property type="entry name" value="BTAD"/>
    <property type="match status" value="1"/>
</dbReference>
<dbReference type="InterPro" id="IPR002182">
    <property type="entry name" value="NB-ARC"/>
</dbReference>
<keyword evidence="7" id="KW-1185">Reference proteome</keyword>
<comment type="similarity">
    <text evidence="1">Belongs to the AfsR/DnrI/RedD regulatory family.</text>
</comment>
<dbReference type="EMBL" id="JAUZMY010000018">
    <property type="protein sequence ID" value="MEE2039182.1"/>
    <property type="molecule type" value="Genomic_DNA"/>
</dbReference>